<reference evidence="1" key="1">
    <citation type="submission" date="2023-03" db="EMBL/GenBank/DDBJ databases">
        <title>Massive genome expansion in bonnet fungi (Mycena s.s.) driven by repeated elements and novel gene families across ecological guilds.</title>
        <authorList>
            <consortium name="Lawrence Berkeley National Laboratory"/>
            <person name="Harder C.B."/>
            <person name="Miyauchi S."/>
            <person name="Viragh M."/>
            <person name="Kuo A."/>
            <person name="Thoen E."/>
            <person name="Andreopoulos B."/>
            <person name="Lu D."/>
            <person name="Skrede I."/>
            <person name="Drula E."/>
            <person name="Henrissat B."/>
            <person name="Morin E."/>
            <person name="Kohler A."/>
            <person name="Barry K."/>
            <person name="LaButti K."/>
            <person name="Morin E."/>
            <person name="Salamov A."/>
            <person name="Lipzen A."/>
            <person name="Mereny Z."/>
            <person name="Hegedus B."/>
            <person name="Baldrian P."/>
            <person name="Stursova M."/>
            <person name="Weitz H."/>
            <person name="Taylor A."/>
            <person name="Grigoriev I.V."/>
            <person name="Nagy L.G."/>
            <person name="Martin F."/>
            <person name="Kauserud H."/>
        </authorList>
    </citation>
    <scope>NUCLEOTIDE SEQUENCE</scope>
    <source>
        <strain evidence="1">9284</strain>
    </source>
</reference>
<dbReference type="PANTHER" id="PTHR28037">
    <property type="entry name" value="ALCOHOL O-ACETYLTRANSFERASE 1-RELATED"/>
    <property type="match status" value="1"/>
</dbReference>
<protein>
    <submittedName>
        <fullName evidence="1">Alcohol acetyltransferase</fullName>
    </submittedName>
</protein>
<evidence type="ECO:0000313" key="1">
    <source>
        <dbReference type="EMBL" id="KAJ7641003.1"/>
    </source>
</evidence>
<dbReference type="GO" id="GO:0008080">
    <property type="term" value="F:N-acetyltransferase activity"/>
    <property type="evidence" value="ECO:0007669"/>
    <property type="project" value="TreeGrafter"/>
</dbReference>
<organism evidence="1 2">
    <name type="scientific">Roridomyces roridus</name>
    <dbReference type="NCBI Taxonomy" id="1738132"/>
    <lineage>
        <taxon>Eukaryota</taxon>
        <taxon>Fungi</taxon>
        <taxon>Dikarya</taxon>
        <taxon>Basidiomycota</taxon>
        <taxon>Agaricomycotina</taxon>
        <taxon>Agaricomycetes</taxon>
        <taxon>Agaricomycetidae</taxon>
        <taxon>Agaricales</taxon>
        <taxon>Marasmiineae</taxon>
        <taxon>Mycenaceae</taxon>
        <taxon>Roridomyces</taxon>
    </lineage>
</organism>
<dbReference type="InterPro" id="IPR052058">
    <property type="entry name" value="Alcohol_O-acetyltransferase"/>
</dbReference>
<dbReference type="Gene3D" id="3.30.559.10">
    <property type="entry name" value="Chloramphenicol acetyltransferase-like domain"/>
    <property type="match status" value="1"/>
</dbReference>
<dbReference type="PANTHER" id="PTHR28037:SF1">
    <property type="entry name" value="ALCOHOL O-ACETYLTRANSFERASE 1-RELATED"/>
    <property type="match status" value="1"/>
</dbReference>
<accession>A0AAD7C713</accession>
<proteinExistence type="predicted"/>
<dbReference type="Gene3D" id="3.30.559.30">
    <property type="entry name" value="Nonribosomal peptide synthetase, condensation domain"/>
    <property type="match status" value="1"/>
</dbReference>
<dbReference type="Pfam" id="PF07247">
    <property type="entry name" value="AATase"/>
    <property type="match status" value="1"/>
</dbReference>
<evidence type="ECO:0000313" key="2">
    <source>
        <dbReference type="Proteomes" id="UP001221142"/>
    </source>
</evidence>
<dbReference type="EMBL" id="JARKIF010000004">
    <property type="protein sequence ID" value="KAJ7641003.1"/>
    <property type="molecule type" value="Genomic_DNA"/>
</dbReference>
<dbReference type="AlphaFoldDB" id="A0AAD7C713"/>
<dbReference type="InterPro" id="IPR010828">
    <property type="entry name" value="Atf2/Sli1-like"/>
</dbReference>
<dbReference type="InterPro" id="IPR023213">
    <property type="entry name" value="CAT-like_dom_sf"/>
</dbReference>
<comment type="caution">
    <text evidence="1">The sequence shown here is derived from an EMBL/GenBank/DDBJ whole genome shotgun (WGS) entry which is preliminary data.</text>
</comment>
<name>A0AAD7C713_9AGAR</name>
<dbReference type="SUPFAM" id="SSF52777">
    <property type="entry name" value="CoA-dependent acyltransferases"/>
    <property type="match status" value="1"/>
</dbReference>
<sequence>MSGQKLRQLGDLEKLNATKNFLGMDTCIALSARYSNAQNTPLTKKIIFPALRTLIESHSMLGVRFEGKLDSADIAFFRLPSVDLSRVVEFSQNTDLQAALEKWFTRRFDDSSEDMPLWRIEVLADNTLIFAMHHAMGDGIALVAFYQSLLRALQQQSASDFSSVVAVPAQPIPPPVEVAMDVRPSLWKVLSSLYDIYIPGYWKQSTYAWTGNPNPTSIALHTHVRLIRFAPSDMKKLTVNCRTHGATVSSVLYELGVITLSRLISTQPDAAKYKSICLAVPMSLRSAAGASDDSICYYSASVDTYPALHTEFSWASAARVTAELRGHKKDVHQGLGFLAAIAQNYAAVMRGSLGGRRSQGLRISNVGRFVPVVAGPSEWNLGECFFGQCDSVVGAAMTMNVVGDPSGALHLTIVWGDKSLDTAFVEGFVELFSESFAGLVA</sequence>
<gene>
    <name evidence="1" type="ORF">FB45DRAFT_899237</name>
</gene>
<keyword evidence="2" id="KW-1185">Reference proteome</keyword>
<dbReference type="Proteomes" id="UP001221142">
    <property type="component" value="Unassembled WGS sequence"/>
</dbReference>